<dbReference type="RefSeq" id="WP_180990908.1">
    <property type="nucleotide sequence ID" value="NZ_LJIW01000002.1"/>
</dbReference>
<evidence type="ECO:0000313" key="2">
    <source>
        <dbReference type="Proteomes" id="UP000236520"/>
    </source>
</evidence>
<dbReference type="Proteomes" id="UP000236520">
    <property type="component" value="Unassembled WGS sequence"/>
</dbReference>
<proteinExistence type="predicted"/>
<gene>
    <name evidence="1" type="ORF">SMF913_28902</name>
</gene>
<protein>
    <submittedName>
        <fullName evidence="1">Uncharacterized protein</fullName>
    </submittedName>
</protein>
<name>A0A2J7YZI4_STRMQ</name>
<keyword evidence="2" id="KW-1185">Reference proteome</keyword>
<dbReference type="EMBL" id="LJIW01000002">
    <property type="protein sequence ID" value="PNG93437.1"/>
    <property type="molecule type" value="Genomic_DNA"/>
</dbReference>
<evidence type="ECO:0000313" key="1">
    <source>
        <dbReference type="EMBL" id="PNG93437.1"/>
    </source>
</evidence>
<dbReference type="AlphaFoldDB" id="A0A2J7YZI4"/>
<reference evidence="1 2" key="1">
    <citation type="submission" date="2015-09" db="EMBL/GenBank/DDBJ databases">
        <title>Genome sequence, genome mining and natural product profiling of a biocontrol bacterium Streptomyces malaysiensis F913.</title>
        <authorList>
            <person name="Xu Y."/>
            <person name="Wei J."/>
            <person name="Xie J."/>
            <person name="Li T."/>
            <person name="Zhou Z."/>
        </authorList>
    </citation>
    <scope>NUCLEOTIDE SEQUENCE [LARGE SCALE GENOMIC DNA]</scope>
    <source>
        <strain evidence="1 2">F913</strain>
    </source>
</reference>
<sequence length="56" mass="6012">MNSEDGDDELFDLVGALGAGINASRDESLPLEVREVAADQAESAAEKLTEFKRKTT</sequence>
<organism evidence="1 2">
    <name type="scientific">Streptomyces malaysiensis</name>
    <dbReference type="NCBI Taxonomy" id="92644"/>
    <lineage>
        <taxon>Bacteria</taxon>
        <taxon>Bacillati</taxon>
        <taxon>Actinomycetota</taxon>
        <taxon>Actinomycetes</taxon>
        <taxon>Kitasatosporales</taxon>
        <taxon>Streptomycetaceae</taxon>
        <taxon>Streptomyces</taxon>
        <taxon>Streptomyces violaceusniger group</taxon>
    </lineage>
</organism>
<accession>A0A2J7YZI4</accession>
<comment type="caution">
    <text evidence="1">The sequence shown here is derived from an EMBL/GenBank/DDBJ whole genome shotgun (WGS) entry which is preliminary data.</text>
</comment>